<evidence type="ECO:0008006" key="3">
    <source>
        <dbReference type="Google" id="ProtNLM"/>
    </source>
</evidence>
<reference evidence="1 2" key="1">
    <citation type="submission" date="2015-06" db="EMBL/GenBank/DDBJ databases">
        <title>Genome sequence of Pseudoalteromonas peptidolytica.</title>
        <authorList>
            <person name="Xie B.-B."/>
            <person name="Rong J.-C."/>
            <person name="Qin Q.-L."/>
            <person name="Zhang Y.-Z."/>
        </authorList>
    </citation>
    <scope>NUCLEOTIDE SEQUENCE [LARGE SCALE GENOMIC DNA]</scope>
    <source>
        <strain evidence="1 2">F12-50-A1</strain>
    </source>
</reference>
<keyword evidence="2" id="KW-1185">Reference proteome</keyword>
<name>A0A8I0MVB8_9GAMM</name>
<accession>A0A8I0MVB8</accession>
<dbReference type="Proteomes" id="UP000660708">
    <property type="component" value="Unassembled WGS sequence"/>
</dbReference>
<gene>
    <name evidence="1" type="ORF">PPEP_a1023</name>
</gene>
<protein>
    <recommendedName>
        <fullName evidence="3">DUF3108 domain-containing protein</fullName>
    </recommendedName>
</protein>
<evidence type="ECO:0000313" key="2">
    <source>
        <dbReference type="Proteomes" id="UP000660708"/>
    </source>
</evidence>
<evidence type="ECO:0000313" key="1">
    <source>
        <dbReference type="EMBL" id="MBE0346016.1"/>
    </source>
</evidence>
<organism evidence="1 2">
    <name type="scientific">Pseudoalteromonas peptidolytica F12-50-A1</name>
    <dbReference type="NCBI Taxonomy" id="1315280"/>
    <lineage>
        <taxon>Bacteria</taxon>
        <taxon>Pseudomonadati</taxon>
        <taxon>Pseudomonadota</taxon>
        <taxon>Gammaproteobacteria</taxon>
        <taxon>Alteromonadales</taxon>
        <taxon>Pseudoalteromonadaceae</taxon>
        <taxon>Pseudoalteromonas</taxon>
    </lineage>
</organism>
<dbReference type="RefSeq" id="WP_147390525.1">
    <property type="nucleotide sequence ID" value="NZ_AQHF01000020.1"/>
</dbReference>
<dbReference type="EMBL" id="AQHF01000020">
    <property type="protein sequence ID" value="MBE0346016.1"/>
    <property type="molecule type" value="Genomic_DNA"/>
</dbReference>
<proteinExistence type="predicted"/>
<dbReference type="AlphaFoldDB" id="A0A8I0MVB8"/>
<sequence length="231" mass="26678">MLIGISALLSTSTIANPLKEYHAEYQVSRKGEVHGTATRTLTKVAESTYAVRYKSDIEWMIFSDVRIEESLFKLSDHVIIPLHYSMKREGTGPDKSYKIKFDHQNHAITSSEEKYPLKVKWLENQQDLISYQVQLREDLKSGKTKFSYPIIDKKGSQRSYDFEIAGEETITLPFGNVKTIKVKRIYDDSDRQAIAWFAPDHDHMLVKMYKGKDGMEQFQIELKTLEAKSDS</sequence>
<comment type="caution">
    <text evidence="1">The sequence shown here is derived from an EMBL/GenBank/DDBJ whole genome shotgun (WGS) entry which is preliminary data.</text>
</comment>
<dbReference type="InterPro" id="IPR021457">
    <property type="entry name" value="DUF3108"/>
</dbReference>
<dbReference type="Pfam" id="PF11306">
    <property type="entry name" value="DUF3108"/>
    <property type="match status" value="1"/>
</dbReference>